<dbReference type="OrthoDB" id="9804313at2"/>
<keyword evidence="3 6" id="KW-0378">Hydrolase</keyword>
<evidence type="ECO:0000256" key="6">
    <source>
        <dbReference type="HAMAP-Rule" id="MF_00163"/>
    </source>
</evidence>
<comment type="cofactor">
    <cofactor evidence="6">
        <name>Fe(2+)</name>
        <dbReference type="ChEBI" id="CHEBI:29033"/>
    </cofactor>
    <text evidence="6">Binds 1 Fe(2+) ion.</text>
</comment>
<comment type="function">
    <text evidence="6">Removes the formyl group from the N-terminal Met of newly synthesized proteins. Requires at least a dipeptide for an efficient rate of reaction. N-terminal L-methionine is a prerequisite for activity but the enzyme has broad specificity at other positions.</text>
</comment>
<dbReference type="PRINTS" id="PR01576">
    <property type="entry name" value="PDEFORMYLASE"/>
</dbReference>
<dbReference type="GO" id="GO:0046872">
    <property type="term" value="F:metal ion binding"/>
    <property type="evidence" value="ECO:0007669"/>
    <property type="project" value="UniProtKB-KW"/>
</dbReference>
<comment type="similarity">
    <text evidence="1 6">Belongs to the polypeptide deformylase family.</text>
</comment>
<dbReference type="HAMAP" id="MF_00163">
    <property type="entry name" value="Pep_deformylase"/>
    <property type="match status" value="1"/>
</dbReference>
<feature type="binding site" evidence="6">
    <location>
        <position position="106"/>
    </location>
    <ligand>
        <name>Fe cation</name>
        <dbReference type="ChEBI" id="CHEBI:24875"/>
    </ligand>
</feature>
<evidence type="ECO:0000313" key="7">
    <source>
        <dbReference type="EMBL" id="KUG59056.1"/>
    </source>
</evidence>
<dbReference type="InterPro" id="IPR036821">
    <property type="entry name" value="Peptide_deformylase_sf"/>
</dbReference>
<name>A0A0W8IH33_9MICC</name>
<dbReference type="InterPro" id="IPR023635">
    <property type="entry name" value="Peptide_deformylase"/>
</dbReference>
<dbReference type="PIRSF" id="PIRSF004749">
    <property type="entry name" value="Pep_def"/>
    <property type="match status" value="1"/>
</dbReference>
<comment type="catalytic activity">
    <reaction evidence="6">
        <text>N-terminal N-formyl-L-methionyl-[peptide] + H2O = N-terminal L-methionyl-[peptide] + formate</text>
        <dbReference type="Rhea" id="RHEA:24420"/>
        <dbReference type="Rhea" id="RHEA-COMP:10639"/>
        <dbReference type="Rhea" id="RHEA-COMP:10640"/>
        <dbReference type="ChEBI" id="CHEBI:15377"/>
        <dbReference type="ChEBI" id="CHEBI:15740"/>
        <dbReference type="ChEBI" id="CHEBI:49298"/>
        <dbReference type="ChEBI" id="CHEBI:64731"/>
        <dbReference type="EC" id="3.5.1.88"/>
    </reaction>
</comment>
<protein>
    <recommendedName>
        <fullName evidence="6">Peptide deformylase</fullName>
        <shortName evidence="6">PDF</shortName>
        <ecNumber evidence="6">3.5.1.88</ecNumber>
    </recommendedName>
    <alternativeName>
        <fullName evidence="6">Polypeptide deformylase</fullName>
    </alternativeName>
</protein>
<keyword evidence="4 6" id="KW-0648">Protein biosynthesis</keyword>
<dbReference type="NCBIfam" id="TIGR00079">
    <property type="entry name" value="pept_deformyl"/>
    <property type="match status" value="1"/>
</dbReference>
<dbReference type="PANTHER" id="PTHR10458:SF2">
    <property type="entry name" value="PEPTIDE DEFORMYLASE, MITOCHONDRIAL"/>
    <property type="match status" value="1"/>
</dbReference>
<dbReference type="Pfam" id="PF01327">
    <property type="entry name" value="Pep_deformylase"/>
    <property type="match status" value="1"/>
</dbReference>
<evidence type="ECO:0000256" key="2">
    <source>
        <dbReference type="ARBA" id="ARBA00022723"/>
    </source>
</evidence>
<evidence type="ECO:0000256" key="5">
    <source>
        <dbReference type="ARBA" id="ARBA00023004"/>
    </source>
</evidence>
<dbReference type="STRING" id="317018.AVL63_03320"/>
<feature type="active site" evidence="6">
    <location>
        <position position="149"/>
    </location>
</feature>
<proteinExistence type="inferred from homology"/>
<accession>A0A0W8IH33</accession>
<dbReference type="Proteomes" id="UP000054023">
    <property type="component" value="Unassembled WGS sequence"/>
</dbReference>
<keyword evidence="5 6" id="KW-0408">Iron</keyword>
<evidence type="ECO:0000313" key="8">
    <source>
        <dbReference type="Proteomes" id="UP000054023"/>
    </source>
</evidence>
<keyword evidence="2 6" id="KW-0479">Metal-binding</keyword>
<dbReference type="CDD" id="cd00487">
    <property type="entry name" value="Pep_deformylase"/>
    <property type="match status" value="1"/>
</dbReference>
<dbReference type="Gene3D" id="3.90.45.10">
    <property type="entry name" value="Peptide deformylase"/>
    <property type="match status" value="1"/>
</dbReference>
<dbReference type="AlphaFoldDB" id="A0A0W8IH33"/>
<feature type="binding site" evidence="6">
    <location>
        <position position="148"/>
    </location>
    <ligand>
        <name>Fe cation</name>
        <dbReference type="ChEBI" id="CHEBI:24875"/>
    </ligand>
</feature>
<reference evidence="8" key="1">
    <citation type="submission" date="2015-12" db="EMBL/GenBank/DDBJ databases">
        <authorList>
            <person name="Nair G.R."/>
            <person name="Kaur G."/>
            <person name="Mayilraj S."/>
        </authorList>
    </citation>
    <scope>NUCLEOTIDE SEQUENCE [LARGE SCALE GENOMIC DNA]</scope>
    <source>
        <strain evidence="8">CD08_7</strain>
    </source>
</reference>
<gene>
    <name evidence="6" type="primary">def</name>
    <name evidence="7" type="ORF">AVL63_03320</name>
</gene>
<dbReference type="GO" id="GO:0006412">
    <property type="term" value="P:translation"/>
    <property type="evidence" value="ECO:0007669"/>
    <property type="project" value="UniProtKB-UniRule"/>
</dbReference>
<sequence length="200" mass="21680">MSPMTVLSIRMIGDPVLRTPATPVPAVDESIRELIAEMFETMDAVAGIGLAAPQVGVSRRIFTFDVAGVRGAVVNPELTLRGESRFTARAPERGEAEGENLLREGCLSVAEIYAPVVRAQQVTLTGTDAEGEELTMEANGLLAACFQHEVDHLDGRLFVDRLTGQDKVTAFRALRSRDYGQAIDQTRGSRTSRHSSFFAS</sequence>
<dbReference type="NCBIfam" id="NF001159">
    <property type="entry name" value="PRK00150.1-3"/>
    <property type="match status" value="1"/>
</dbReference>
<keyword evidence="8" id="KW-1185">Reference proteome</keyword>
<dbReference type="SUPFAM" id="SSF56420">
    <property type="entry name" value="Peptide deformylase"/>
    <property type="match status" value="1"/>
</dbReference>
<evidence type="ECO:0000256" key="4">
    <source>
        <dbReference type="ARBA" id="ARBA00022917"/>
    </source>
</evidence>
<organism evidence="7 8">
    <name type="scientific">Nesterenkonia jeotgali</name>
    <dbReference type="NCBI Taxonomy" id="317018"/>
    <lineage>
        <taxon>Bacteria</taxon>
        <taxon>Bacillati</taxon>
        <taxon>Actinomycetota</taxon>
        <taxon>Actinomycetes</taxon>
        <taxon>Micrococcales</taxon>
        <taxon>Micrococcaceae</taxon>
        <taxon>Nesterenkonia</taxon>
    </lineage>
</organism>
<evidence type="ECO:0000256" key="3">
    <source>
        <dbReference type="ARBA" id="ARBA00022801"/>
    </source>
</evidence>
<dbReference type="PANTHER" id="PTHR10458">
    <property type="entry name" value="PEPTIDE DEFORMYLASE"/>
    <property type="match status" value="1"/>
</dbReference>
<dbReference type="GO" id="GO:0042586">
    <property type="term" value="F:peptide deformylase activity"/>
    <property type="evidence" value="ECO:0007669"/>
    <property type="project" value="UniProtKB-UniRule"/>
</dbReference>
<comment type="caution">
    <text evidence="7">The sequence shown here is derived from an EMBL/GenBank/DDBJ whole genome shotgun (WGS) entry which is preliminary data.</text>
</comment>
<dbReference type="EC" id="3.5.1.88" evidence="6"/>
<feature type="binding site" evidence="6">
    <location>
        <position position="152"/>
    </location>
    <ligand>
        <name>Fe cation</name>
        <dbReference type="ChEBI" id="CHEBI:24875"/>
    </ligand>
</feature>
<evidence type="ECO:0000256" key="1">
    <source>
        <dbReference type="ARBA" id="ARBA00010759"/>
    </source>
</evidence>
<dbReference type="EMBL" id="LQBM01000003">
    <property type="protein sequence ID" value="KUG59056.1"/>
    <property type="molecule type" value="Genomic_DNA"/>
</dbReference>